<gene>
    <name evidence="2" type="ORF">SARC_15695</name>
</gene>
<dbReference type="AlphaFoldDB" id="A0A0L0F596"/>
<dbReference type="Proteomes" id="UP000054560">
    <property type="component" value="Unassembled WGS sequence"/>
</dbReference>
<dbReference type="RefSeq" id="XP_014145663.1">
    <property type="nucleotide sequence ID" value="XM_014290188.1"/>
</dbReference>
<dbReference type="OrthoDB" id="415230at2759"/>
<sequence>MGRDKKQPTKAKKGSKGSSKGDAGELNEKLRAGEHLEDIDPMEVRFTHSKISPTFSCGRKLEDTLAELVDESLRVSQLPKITVLYDKEGYMYSMNNRRLWTLKNLREKGGIPNNR</sequence>
<reference evidence="2 3" key="1">
    <citation type="submission" date="2011-02" db="EMBL/GenBank/DDBJ databases">
        <title>The Genome Sequence of Sphaeroforma arctica JP610.</title>
        <authorList>
            <consortium name="The Broad Institute Genome Sequencing Platform"/>
            <person name="Russ C."/>
            <person name="Cuomo C."/>
            <person name="Young S.K."/>
            <person name="Zeng Q."/>
            <person name="Gargeya S."/>
            <person name="Alvarado L."/>
            <person name="Berlin A."/>
            <person name="Chapman S.B."/>
            <person name="Chen Z."/>
            <person name="Freedman E."/>
            <person name="Gellesch M."/>
            <person name="Goldberg J."/>
            <person name="Griggs A."/>
            <person name="Gujja S."/>
            <person name="Heilman E."/>
            <person name="Heiman D."/>
            <person name="Howarth C."/>
            <person name="Mehta T."/>
            <person name="Neiman D."/>
            <person name="Pearson M."/>
            <person name="Roberts A."/>
            <person name="Saif S."/>
            <person name="Shea T."/>
            <person name="Shenoy N."/>
            <person name="Sisk P."/>
            <person name="Stolte C."/>
            <person name="Sykes S."/>
            <person name="White J."/>
            <person name="Yandava C."/>
            <person name="Burger G."/>
            <person name="Gray M.W."/>
            <person name="Holland P.W.H."/>
            <person name="King N."/>
            <person name="Lang F.B.F."/>
            <person name="Roger A.J."/>
            <person name="Ruiz-Trillo I."/>
            <person name="Haas B."/>
            <person name="Nusbaum C."/>
            <person name="Birren B."/>
        </authorList>
    </citation>
    <scope>NUCLEOTIDE SEQUENCE [LARGE SCALE GENOMIC DNA]</scope>
    <source>
        <strain evidence="2 3">JP610</strain>
    </source>
</reference>
<evidence type="ECO:0000313" key="3">
    <source>
        <dbReference type="Proteomes" id="UP000054560"/>
    </source>
</evidence>
<accession>A0A0L0F596</accession>
<dbReference type="GeneID" id="25916199"/>
<evidence type="ECO:0000313" key="2">
    <source>
        <dbReference type="EMBL" id="KNC71761.1"/>
    </source>
</evidence>
<proteinExistence type="predicted"/>
<feature type="non-terminal residue" evidence="2">
    <location>
        <position position="115"/>
    </location>
</feature>
<dbReference type="EMBL" id="KQ248174">
    <property type="protein sequence ID" value="KNC71761.1"/>
    <property type="molecule type" value="Genomic_DNA"/>
</dbReference>
<feature type="compositionally biased region" description="Basic and acidic residues" evidence="1">
    <location>
        <begin position="22"/>
        <end position="34"/>
    </location>
</feature>
<keyword evidence="3" id="KW-1185">Reference proteome</keyword>
<feature type="region of interest" description="Disordered" evidence="1">
    <location>
        <begin position="1"/>
        <end position="34"/>
    </location>
</feature>
<evidence type="ECO:0000256" key="1">
    <source>
        <dbReference type="SAM" id="MobiDB-lite"/>
    </source>
</evidence>
<protein>
    <submittedName>
        <fullName evidence="2">Uncharacterized protein</fullName>
    </submittedName>
</protein>
<name>A0A0L0F596_9EUKA</name>
<dbReference type="STRING" id="667725.A0A0L0F596"/>
<organism evidence="2 3">
    <name type="scientific">Sphaeroforma arctica JP610</name>
    <dbReference type="NCBI Taxonomy" id="667725"/>
    <lineage>
        <taxon>Eukaryota</taxon>
        <taxon>Ichthyosporea</taxon>
        <taxon>Ichthyophonida</taxon>
        <taxon>Sphaeroforma</taxon>
    </lineage>
</organism>